<keyword evidence="5 6" id="KW-0819">tRNA processing</keyword>
<feature type="binding site" evidence="6 7">
    <location>
        <position position="114"/>
    </location>
    <ligand>
        <name>S-adenosyl-L-methionine</name>
        <dbReference type="ChEBI" id="CHEBI:59789"/>
    </ligand>
</feature>
<comment type="similarity">
    <text evidence="6">Belongs to the class IV-like SAM-binding methyltransferase superfamily. RNA methyltransferase TrmH family. TrmL subfamily.</text>
</comment>
<comment type="catalytic activity">
    <reaction evidence="6">
        <text>cytidine(34) in tRNA + S-adenosyl-L-methionine = 2'-O-methylcytidine(34) in tRNA + S-adenosyl-L-homocysteine + H(+)</text>
        <dbReference type="Rhea" id="RHEA:43084"/>
        <dbReference type="Rhea" id="RHEA-COMP:10331"/>
        <dbReference type="Rhea" id="RHEA-COMP:10332"/>
        <dbReference type="ChEBI" id="CHEBI:15378"/>
        <dbReference type="ChEBI" id="CHEBI:57856"/>
        <dbReference type="ChEBI" id="CHEBI:59789"/>
        <dbReference type="ChEBI" id="CHEBI:74495"/>
        <dbReference type="ChEBI" id="CHEBI:82748"/>
        <dbReference type="EC" id="2.1.1.207"/>
    </reaction>
</comment>
<keyword evidence="3 6" id="KW-0808">Transferase</keyword>
<evidence type="ECO:0000313" key="9">
    <source>
        <dbReference type="EMBL" id="BBO92678.1"/>
    </source>
</evidence>
<dbReference type="GO" id="GO:0005737">
    <property type="term" value="C:cytoplasm"/>
    <property type="evidence" value="ECO:0007669"/>
    <property type="project" value="UniProtKB-SubCell"/>
</dbReference>
<feature type="binding site" evidence="6 7">
    <location>
        <position position="135"/>
    </location>
    <ligand>
        <name>S-adenosyl-L-methionine</name>
        <dbReference type="ChEBI" id="CHEBI:59789"/>
    </ligand>
</feature>
<dbReference type="EC" id="2.1.1.207" evidence="6"/>
<dbReference type="InterPro" id="IPR001537">
    <property type="entry name" value="SpoU_MeTrfase"/>
</dbReference>
<dbReference type="SUPFAM" id="SSF75217">
    <property type="entry name" value="alpha/beta knot"/>
    <property type="match status" value="1"/>
</dbReference>
<keyword evidence="2 6" id="KW-0489">Methyltransferase</keyword>
<evidence type="ECO:0000256" key="2">
    <source>
        <dbReference type="ARBA" id="ARBA00022603"/>
    </source>
</evidence>
<protein>
    <recommendedName>
        <fullName evidence="6">Putative tRNA (cytidine(34)-2'-O)-methyltransferase</fullName>
        <ecNumber evidence="6">2.1.1.207</ecNumber>
    </recommendedName>
    <alternativeName>
        <fullName evidence="6">tRNA (cytidine/uridine-2'-O-)-methyltransferase</fullName>
    </alternativeName>
</protein>
<comment type="caution">
    <text evidence="6">Lacks conserved residue(s) required for the propagation of feature annotation.</text>
</comment>
<sequence>MSVCSELHPDGPERHVVLVAPEIHWNTGNIGRTCLGAGARLHLIRPLGFSLDSRQVKRAGLDYWDRVVPTVWDSFDAFCQIMAPRDGEVVLFSKGGARLFWEMPAPQRMFLVFGSETGGLPDTVVSRYPDACYRIPISSAIRSLNLSTAAGIALYESLRAGRPP</sequence>
<dbReference type="PIRSF" id="PIRSF029256">
    <property type="entry name" value="SpoU_TrmH_prd"/>
    <property type="match status" value="1"/>
</dbReference>
<evidence type="ECO:0000313" key="10">
    <source>
        <dbReference type="Proteomes" id="UP000422108"/>
    </source>
</evidence>
<feature type="binding site" evidence="6 7">
    <location>
        <position position="143"/>
    </location>
    <ligand>
        <name>S-adenosyl-L-methionine</name>
        <dbReference type="ChEBI" id="CHEBI:59789"/>
    </ligand>
</feature>
<dbReference type="PANTHER" id="PTHR42971">
    <property type="entry name" value="TRNA (CYTIDINE(34)-2'-O)-METHYLTRANSFERASE"/>
    <property type="match status" value="1"/>
</dbReference>
<dbReference type="InterPro" id="IPR029028">
    <property type="entry name" value="Alpha/beta_knot_MTases"/>
</dbReference>
<dbReference type="RefSeq" id="WP_231717167.1">
    <property type="nucleotide sequence ID" value="NZ_AP021879.1"/>
</dbReference>
<dbReference type="Pfam" id="PF00588">
    <property type="entry name" value="SpoU_methylase"/>
    <property type="match status" value="1"/>
</dbReference>
<evidence type="ECO:0000256" key="5">
    <source>
        <dbReference type="ARBA" id="ARBA00022694"/>
    </source>
</evidence>
<dbReference type="EMBL" id="AP021879">
    <property type="protein sequence ID" value="BBO92678.1"/>
    <property type="molecule type" value="Genomic_DNA"/>
</dbReference>
<dbReference type="Gene3D" id="3.40.1280.10">
    <property type="match status" value="1"/>
</dbReference>
<gene>
    <name evidence="9" type="ORF">DSCOOX_58580</name>
</gene>
<dbReference type="AlphaFoldDB" id="A0A5K8AJB1"/>
<dbReference type="PANTHER" id="PTHR42971:SF1">
    <property type="entry name" value="TRNA (CYTIDINE(34)-2'-O)-METHYLTRANSFERASE"/>
    <property type="match status" value="1"/>
</dbReference>
<feature type="domain" description="tRNA/rRNA methyltransferase SpoU type" evidence="8">
    <location>
        <begin position="15"/>
        <end position="155"/>
    </location>
</feature>
<evidence type="ECO:0000256" key="1">
    <source>
        <dbReference type="ARBA" id="ARBA00022490"/>
    </source>
</evidence>
<organism evidence="9 10">
    <name type="scientific">Desulfosarcina ovata subsp. ovata</name>
    <dbReference type="NCBI Taxonomy" id="2752305"/>
    <lineage>
        <taxon>Bacteria</taxon>
        <taxon>Pseudomonadati</taxon>
        <taxon>Thermodesulfobacteriota</taxon>
        <taxon>Desulfobacteria</taxon>
        <taxon>Desulfobacterales</taxon>
        <taxon>Desulfosarcinaceae</taxon>
        <taxon>Desulfosarcina</taxon>
    </lineage>
</organism>
<evidence type="ECO:0000256" key="4">
    <source>
        <dbReference type="ARBA" id="ARBA00022691"/>
    </source>
</evidence>
<dbReference type="GO" id="GO:0003723">
    <property type="term" value="F:RNA binding"/>
    <property type="evidence" value="ECO:0007669"/>
    <property type="project" value="InterPro"/>
</dbReference>
<evidence type="ECO:0000256" key="6">
    <source>
        <dbReference type="HAMAP-Rule" id="MF_01885"/>
    </source>
</evidence>
<keyword evidence="10" id="KW-1185">Reference proteome</keyword>
<proteinExistence type="inferred from homology"/>
<dbReference type="Proteomes" id="UP000422108">
    <property type="component" value="Chromosome"/>
</dbReference>
<dbReference type="CDD" id="cd18094">
    <property type="entry name" value="SpoU-like_TrmL"/>
    <property type="match status" value="1"/>
</dbReference>
<dbReference type="InterPro" id="IPR016914">
    <property type="entry name" value="TrmL"/>
</dbReference>
<evidence type="ECO:0000256" key="3">
    <source>
        <dbReference type="ARBA" id="ARBA00022679"/>
    </source>
</evidence>
<keyword evidence="4 6" id="KW-0949">S-adenosyl-L-methionine</keyword>
<dbReference type="GO" id="GO:0141098">
    <property type="term" value="F:tRNA (cytidine(34)-2'-O)-methyltransferase activity"/>
    <property type="evidence" value="ECO:0007669"/>
    <property type="project" value="RHEA"/>
</dbReference>
<dbReference type="HAMAP" id="MF_01885">
    <property type="entry name" value="tRNA_methyltr_TrmL"/>
    <property type="match status" value="1"/>
</dbReference>
<dbReference type="GO" id="GO:0141102">
    <property type="term" value="F:tRNA (5-carboxymethylaminomethyluridine(34)-2'-O)-methyltransferase activity"/>
    <property type="evidence" value="ECO:0007669"/>
    <property type="project" value="RHEA"/>
</dbReference>
<dbReference type="InterPro" id="IPR029026">
    <property type="entry name" value="tRNA_m1G_MTases_N"/>
</dbReference>
<evidence type="ECO:0000256" key="7">
    <source>
        <dbReference type="PIRSR" id="PIRSR029256-1"/>
    </source>
</evidence>
<reference evidence="9 10" key="1">
    <citation type="submission" date="2019-11" db="EMBL/GenBank/DDBJ databases">
        <title>Comparative genomics of hydrocarbon-degrading Desulfosarcina strains.</title>
        <authorList>
            <person name="Watanabe M."/>
            <person name="Kojima H."/>
            <person name="Fukui M."/>
        </authorList>
    </citation>
    <scope>NUCLEOTIDE SEQUENCE [LARGE SCALE GENOMIC DNA]</scope>
    <source>
        <strain evidence="10">oXyS1</strain>
    </source>
</reference>
<comment type="catalytic activity">
    <reaction evidence="6">
        <text>5-carboxymethylaminomethyluridine(34) in tRNA(Leu) + S-adenosyl-L-methionine = 5-carboxymethylaminomethyl-2'-O-methyluridine(34) in tRNA(Leu) + S-adenosyl-L-homocysteine + H(+)</text>
        <dbReference type="Rhea" id="RHEA:43088"/>
        <dbReference type="Rhea" id="RHEA-COMP:10333"/>
        <dbReference type="Rhea" id="RHEA-COMP:10334"/>
        <dbReference type="ChEBI" id="CHEBI:15378"/>
        <dbReference type="ChEBI" id="CHEBI:57856"/>
        <dbReference type="ChEBI" id="CHEBI:59789"/>
        <dbReference type="ChEBI" id="CHEBI:74508"/>
        <dbReference type="ChEBI" id="CHEBI:74511"/>
        <dbReference type="EC" id="2.1.1.207"/>
    </reaction>
</comment>
<name>A0A5K8AJB1_9BACT</name>
<evidence type="ECO:0000259" key="8">
    <source>
        <dbReference type="Pfam" id="PF00588"/>
    </source>
</evidence>
<dbReference type="GO" id="GO:0002130">
    <property type="term" value="P:wobble position ribose methylation"/>
    <property type="evidence" value="ECO:0007669"/>
    <property type="project" value="TreeGrafter"/>
</dbReference>
<comment type="function">
    <text evidence="6">Could methylate the ribose at the nucleotide 34 wobble position in tRNA.</text>
</comment>
<accession>A0A5K8AJB1</accession>
<comment type="subcellular location">
    <subcellularLocation>
        <location evidence="6">Cytoplasm</location>
    </subcellularLocation>
</comment>
<keyword evidence="1 6" id="KW-0963">Cytoplasm</keyword>